<gene>
    <name evidence="9" type="primary">dxr</name>
    <name evidence="13" type="ORF">KCG48_03950</name>
</gene>
<dbReference type="PANTHER" id="PTHR30525">
    <property type="entry name" value="1-DEOXY-D-XYLULOSE 5-PHOSPHATE REDUCTOISOMERASE"/>
    <property type="match status" value="1"/>
</dbReference>
<comment type="function">
    <text evidence="9">Catalyzes the NADPH-dependent rearrangement and reduction of 1-deoxy-D-xylulose-5-phosphate (DXP) to 2-C-methyl-D-erythritol 4-phosphate (MEP).</text>
</comment>
<proteinExistence type="inferred from homology"/>
<feature type="binding site" evidence="9">
    <location>
        <position position="204"/>
    </location>
    <ligand>
        <name>NADPH</name>
        <dbReference type="ChEBI" id="CHEBI:57783"/>
    </ligand>
</feature>
<dbReference type="GO" id="GO:0030145">
    <property type="term" value="F:manganese ion binding"/>
    <property type="evidence" value="ECO:0007669"/>
    <property type="project" value="TreeGrafter"/>
</dbReference>
<dbReference type="Pfam" id="PF13288">
    <property type="entry name" value="DXPR_C"/>
    <property type="match status" value="1"/>
</dbReference>
<dbReference type="SUPFAM" id="SSF69055">
    <property type="entry name" value="1-deoxy-D-xylulose-5-phosphate reductoisomerase, C-terminal domain"/>
    <property type="match status" value="1"/>
</dbReference>
<evidence type="ECO:0000256" key="1">
    <source>
        <dbReference type="ARBA" id="ARBA00005094"/>
    </source>
</evidence>
<feature type="binding site" evidence="9">
    <location>
        <position position="12"/>
    </location>
    <ligand>
        <name>NADPH</name>
        <dbReference type="ChEBI" id="CHEBI:57783"/>
    </ligand>
</feature>
<name>A0A941HPM5_9CLOT</name>
<reference evidence="13" key="1">
    <citation type="submission" date="2021-04" db="EMBL/GenBank/DDBJ databases">
        <title>Proteiniclasticum sedimins sp. nov., an obligate anaerobic bacterium isolated from anaerobic sludge.</title>
        <authorList>
            <person name="Liu J."/>
        </authorList>
    </citation>
    <scope>NUCLEOTIDE SEQUENCE</scope>
    <source>
        <strain evidence="13">BAD-10</strain>
    </source>
</reference>
<feature type="binding site" evidence="9">
    <location>
        <position position="151"/>
    </location>
    <ligand>
        <name>Mn(2+)</name>
        <dbReference type="ChEBI" id="CHEBI:29035"/>
    </ligand>
</feature>
<dbReference type="InterPro" id="IPR013644">
    <property type="entry name" value="DXP_reductoisomerase_C"/>
</dbReference>
<dbReference type="GO" id="GO:0030604">
    <property type="term" value="F:1-deoxy-D-xylulose-5-phosphate reductoisomerase activity"/>
    <property type="evidence" value="ECO:0007669"/>
    <property type="project" value="UniProtKB-UniRule"/>
</dbReference>
<feature type="domain" description="1-deoxy-D-xylulose 5-phosphate reductoisomerase C-terminal" evidence="11">
    <location>
        <begin position="145"/>
        <end position="228"/>
    </location>
</feature>
<feature type="binding site" evidence="9">
    <location>
        <position position="37"/>
    </location>
    <ligand>
        <name>NADPH</name>
        <dbReference type="ChEBI" id="CHEBI:57783"/>
    </ligand>
</feature>
<evidence type="ECO:0000256" key="5">
    <source>
        <dbReference type="ARBA" id="ARBA00023002"/>
    </source>
</evidence>
<dbReference type="InterPro" id="IPR026877">
    <property type="entry name" value="DXPR_C"/>
</dbReference>
<comment type="catalytic activity">
    <reaction evidence="8">
        <text>2-C-methyl-D-erythritol 4-phosphate + NADP(+) = 1-deoxy-D-xylulose 5-phosphate + NADPH + H(+)</text>
        <dbReference type="Rhea" id="RHEA:13717"/>
        <dbReference type="ChEBI" id="CHEBI:15378"/>
        <dbReference type="ChEBI" id="CHEBI:57783"/>
        <dbReference type="ChEBI" id="CHEBI:57792"/>
        <dbReference type="ChEBI" id="CHEBI:58262"/>
        <dbReference type="ChEBI" id="CHEBI:58349"/>
        <dbReference type="EC" id="1.1.1.267"/>
    </reaction>
    <physiologicalReaction direction="right-to-left" evidence="8">
        <dbReference type="Rhea" id="RHEA:13719"/>
    </physiologicalReaction>
</comment>
<evidence type="ECO:0000256" key="8">
    <source>
        <dbReference type="ARBA" id="ARBA00048543"/>
    </source>
</evidence>
<dbReference type="GO" id="GO:0070402">
    <property type="term" value="F:NADPH binding"/>
    <property type="evidence" value="ECO:0007669"/>
    <property type="project" value="InterPro"/>
</dbReference>
<dbReference type="Gene3D" id="3.40.50.720">
    <property type="entry name" value="NAD(P)-binding Rossmann-like Domain"/>
    <property type="match status" value="1"/>
</dbReference>
<feature type="binding site" evidence="9">
    <location>
        <position position="150"/>
    </location>
    <ligand>
        <name>1-deoxy-D-xylulose 5-phosphate</name>
        <dbReference type="ChEBI" id="CHEBI:57792"/>
    </ligand>
</feature>
<dbReference type="GO" id="GO:0051484">
    <property type="term" value="P:isopentenyl diphosphate biosynthetic process, methylerythritol 4-phosphate pathway involved in terpenoid biosynthetic process"/>
    <property type="evidence" value="ECO:0007669"/>
    <property type="project" value="TreeGrafter"/>
</dbReference>
<dbReference type="InterPro" id="IPR013512">
    <property type="entry name" value="DXP_reductoisomerase_N"/>
</dbReference>
<dbReference type="RefSeq" id="WP_211800010.1">
    <property type="nucleotide sequence ID" value="NZ_JAGSCS010000003.1"/>
</dbReference>
<feature type="binding site" evidence="9">
    <location>
        <position position="217"/>
    </location>
    <ligand>
        <name>1-deoxy-D-xylulose 5-phosphate</name>
        <dbReference type="ChEBI" id="CHEBI:57792"/>
    </ligand>
</feature>
<comment type="similarity">
    <text evidence="2 9">Belongs to the DXR family.</text>
</comment>
<evidence type="ECO:0000256" key="6">
    <source>
        <dbReference type="ARBA" id="ARBA00023211"/>
    </source>
</evidence>
<dbReference type="InterPro" id="IPR003821">
    <property type="entry name" value="DXP_reductoisomerase"/>
</dbReference>
<dbReference type="EC" id="1.1.1.267" evidence="9"/>
<dbReference type="FunFam" id="3.40.50.720:FF:000045">
    <property type="entry name" value="1-deoxy-D-xylulose 5-phosphate reductoisomerase"/>
    <property type="match status" value="1"/>
</dbReference>
<protein>
    <recommendedName>
        <fullName evidence="9">1-deoxy-D-xylulose 5-phosphate reductoisomerase</fullName>
        <shortName evidence="9">DXP reductoisomerase</shortName>
        <ecNumber evidence="9">1.1.1.267</ecNumber>
    </recommendedName>
    <alternativeName>
        <fullName evidence="9">1-deoxyxylulose-5-phosphate reductoisomerase</fullName>
    </alternativeName>
    <alternativeName>
        <fullName evidence="9">2-C-methyl-D-erythritol 4-phosphate synthase</fullName>
    </alternativeName>
</protein>
<feature type="binding site" evidence="9">
    <location>
        <position position="123"/>
    </location>
    <ligand>
        <name>NADPH</name>
        <dbReference type="ChEBI" id="CHEBI:57783"/>
    </ligand>
</feature>
<feature type="binding site" evidence="9">
    <location>
        <position position="175"/>
    </location>
    <ligand>
        <name>1-deoxy-D-xylulose 5-phosphate</name>
        <dbReference type="ChEBI" id="CHEBI:57792"/>
    </ligand>
</feature>
<feature type="binding site" evidence="9">
    <location>
        <position position="151"/>
    </location>
    <ligand>
        <name>1-deoxy-D-xylulose 5-phosphate</name>
        <dbReference type="ChEBI" id="CHEBI:57792"/>
    </ligand>
</feature>
<evidence type="ECO:0000259" key="11">
    <source>
        <dbReference type="Pfam" id="PF08436"/>
    </source>
</evidence>
<feature type="binding site" evidence="9">
    <location>
        <position position="211"/>
    </location>
    <ligand>
        <name>1-deoxy-D-xylulose 5-phosphate</name>
        <dbReference type="ChEBI" id="CHEBI:57792"/>
    </ligand>
</feature>
<evidence type="ECO:0000313" key="13">
    <source>
        <dbReference type="EMBL" id="MBR0575489.1"/>
    </source>
</evidence>
<keyword evidence="14" id="KW-1185">Reference proteome</keyword>
<dbReference type="NCBIfam" id="TIGR00243">
    <property type="entry name" value="Dxr"/>
    <property type="match status" value="1"/>
</dbReference>
<evidence type="ECO:0000256" key="2">
    <source>
        <dbReference type="ARBA" id="ARBA00006825"/>
    </source>
</evidence>
<evidence type="ECO:0000256" key="7">
    <source>
        <dbReference type="ARBA" id="ARBA00023229"/>
    </source>
</evidence>
<keyword evidence="7 9" id="KW-0414">Isoprene biosynthesis</keyword>
<dbReference type="Proteomes" id="UP000675379">
    <property type="component" value="Unassembled WGS sequence"/>
</dbReference>
<dbReference type="Gene3D" id="1.10.1740.10">
    <property type="match status" value="1"/>
</dbReference>
<keyword evidence="4 9" id="KW-0521">NADP</keyword>
<evidence type="ECO:0000259" key="10">
    <source>
        <dbReference type="Pfam" id="PF02670"/>
    </source>
</evidence>
<evidence type="ECO:0000259" key="12">
    <source>
        <dbReference type="Pfam" id="PF13288"/>
    </source>
</evidence>
<keyword evidence="9" id="KW-0460">Magnesium</keyword>
<feature type="binding site" evidence="9">
    <location>
        <position position="124"/>
    </location>
    <ligand>
        <name>1-deoxy-D-xylulose 5-phosphate</name>
        <dbReference type="ChEBI" id="CHEBI:57792"/>
    </ligand>
</feature>
<feature type="binding site" evidence="9">
    <location>
        <position position="125"/>
    </location>
    <ligand>
        <name>NADPH</name>
        <dbReference type="ChEBI" id="CHEBI:57783"/>
    </ligand>
</feature>
<evidence type="ECO:0000256" key="3">
    <source>
        <dbReference type="ARBA" id="ARBA00022723"/>
    </source>
</evidence>
<accession>A0A941HPM5</accession>
<dbReference type="AlphaFoldDB" id="A0A941HPM5"/>
<evidence type="ECO:0000256" key="4">
    <source>
        <dbReference type="ARBA" id="ARBA00022857"/>
    </source>
</evidence>
<dbReference type="SUPFAM" id="SSF55347">
    <property type="entry name" value="Glyceraldehyde-3-phosphate dehydrogenase-like, C-terminal domain"/>
    <property type="match status" value="1"/>
</dbReference>
<feature type="binding site" evidence="9">
    <location>
        <position position="220"/>
    </location>
    <ligand>
        <name>1-deoxy-D-xylulose 5-phosphate</name>
        <dbReference type="ChEBI" id="CHEBI:57792"/>
    </ligand>
</feature>
<feature type="binding site" evidence="9">
    <location>
        <position position="11"/>
    </location>
    <ligand>
        <name>NADPH</name>
        <dbReference type="ChEBI" id="CHEBI:57783"/>
    </ligand>
</feature>
<feature type="domain" description="1-deoxy-D-xylulose 5-phosphate reductoisomerase N-terminal" evidence="10">
    <location>
        <begin position="4"/>
        <end position="131"/>
    </location>
</feature>
<feature type="binding site" evidence="9">
    <location>
        <position position="216"/>
    </location>
    <ligand>
        <name>1-deoxy-D-xylulose 5-phosphate</name>
        <dbReference type="ChEBI" id="CHEBI:57792"/>
    </ligand>
</feature>
<dbReference type="NCBIfam" id="NF009114">
    <property type="entry name" value="PRK12464.1"/>
    <property type="match status" value="1"/>
</dbReference>
<dbReference type="SUPFAM" id="SSF51735">
    <property type="entry name" value="NAD(P)-binding Rossmann-fold domains"/>
    <property type="match status" value="1"/>
</dbReference>
<comment type="caution">
    <text evidence="13">The sequence shown here is derived from an EMBL/GenBank/DDBJ whole genome shotgun (WGS) entry which is preliminary data.</text>
</comment>
<feature type="binding site" evidence="9">
    <location>
        <position position="198"/>
    </location>
    <ligand>
        <name>1-deoxy-D-xylulose 5-phosphate</name>
        <dbReference type="ChEBI" id="CHEBI:57792"/>
    </ligand>
</feature>
<comment type="cofactor">
    <cofactor evidence="9">
        <name>Mg(2+)</name>
        <dbReference type="ChEBI" id="CHEBI:18420"/>
    </cofactor>
    <cofactor evidence="9">
        <name>Mn(2+)</name>
        <dbReference type="ChEBI" id="CHEBI:29035"/>
    </cofactor>
</comment>
<dbReference type="InterPro" id="IPR036291">
    <property type="entry name" value="NAD(P)-bd_dom_sf"/>
</dbReference>
<evidence type="ECO:0000256" key="9">
    <source>
        <dbReference type="HAMAP-Rule" id="MF_00183"/>
    </source>
</evidence>
<dbReference type="HAMAP" id="MF_00183">
    <property type="entry name" value="DXP_reductoisom"/>
    <property type="match status" value="1"/>
</dbReference>
<keyword evidence="5 9" id="KW-0560">Oxidoreductase</keyword>
<dbReference type="PIRSF" id="PIRSF006205">
    <property type="entry name" value="Dxp_reductismrs"/>
    <property type="match status" value="1"/>
</dbReference>
<keyword evidence="6 9" id="KW-0464">Manganese</keyword>
<feature type="domain" description="DXP reductoisomerase C-terminal" evidence="12">
    <location>
        <begin position="260"/>
        <end position="376"/>
    </location>
</feature>
<dbReference type="PANTHER" id="PTHR30525:SF0">
    <property type="entry name" value="1-DEOXY-D-XYLULOSE 5-PHOSPHATE REDUCTOISOMERASE, CHLOROPLASTIC"/>
    <property type="match status" value="1"/>
</dbReference>
<dbReference type="Pfam" id="PF02670">
    <property type="entry name" value="DXP_reductoisom"/>
    <property type="match status" value="1"/>
</dbReference>
<feature type="binding site" evidence="9">
    <location>
        <position position="149"/>
    </location>
    <ligand>
        <name>Mn(2+)</name>
        <dbReference type="ChEBI" id="CHEBI:29035"/>
    </ligand>
</feature>
<sequence length="385" mass="42532">MKYISIIGASGSIGTQTLEVLRKEKEIQLVGVSVHSNLERLRAIILEFHPEVVCITDEDRKEEAQDLMRSLHYSGEVCFGMEGLIHVSTLPKIDLVVTSLVGMVGLRPTVEAIKAGKDIALANKETLVAAGELVMALARKHQVQILPVDSEHSAIFQSLQGSQPHEVAKILLTASGGPFRGKDTAFLQGVTRAMALKHPNWVMGAKITIDSATLMNKGLEFIEARWLFDVPYENIDILVHPQSIVHSMVEFCDHSIIAQLGSPDMTLPIQYALNYPHRHPAVAKPLNLLAVGQLTFEAPDRQTFRGLDLAELAGKRGGLQCAVMNSANEEAVALFLKEKIGFLDIYDVVEEAMERFRDLGDITLEKVFAADEAVRAHIRRKYKEV</sequence>
<dbReference type="Pfam" id="PF08436">
    <property type="entry name" value="DXP_redisom_C"/>
    <property type="match status" value="1"/>
</dbReference>
<dbReference type="EMBL" id="JAGSCS010000003">
    <property type="protein sequence ID" value="MBR0575489.1"/>
    <property type="molecule type" value="Genomic_DNA"/>
</dbReference>
<organism evidence="13 14">
    <name type="scientific">Proteiniclasticum sediminis</name>
    <dbReference type="NCBI Taxonomy" id="2804028"/>
    <lineage>
        <taxon>Bacteria</taxon>
        <taxon>Bacillati</taxon>
        <taxon>Bacillota</taxon>
        <taxon>Clostridia</taxon>
        <taxon>Eubacteriales</taxon>
        <taxon>Clostridiaceae</taxon>
        <taxon>Proteiniclasticum</taxon>
    </lineage>
</organism>
<feature type="binding site" evidence="9">
    <location>
        <position position="13"/>
    </location>
    <ligand>
        <name>NADPH</name>
        <dbReference type="ChEBI" id="CHEBI:57783"/>
    </ligand>
</feature>
<comment type="pathway">
    <text evidence="1 9">Isoprenoid biosynthesis; isopentenyl diphosphate biosynthesis via DXP pathway; isopentenyl diphosphate from 1-deoxy-D-xylulose 5-phosphate: step 1/6.</text>
</comment>
<comment type="caution">
    <text evidence="9">Lacks conserved residue(s) required for the propagation of feature annotation.</text>
</comment>
<feature type="binding site" evidence="9">
    <location>
        <position position="220"/>
    </location>
    <ligand>
        <name>Mn(2+)</name>
        <dbReference type="ChEBI" id="CHEBI:29035"/>
    </ligand>
</feature>
<evidence type="ECO:0000313" key="14">
    <source>
        <dbReference type="Proteomes" id="UP000675379"/>
    </source>
</evidence>
<keyword evidence="3 9" id="KW-0479">Metal-binding</keyword>
<dbReference type="InterPro" id="IPR036169">
    <property type="entry name" value="DXPR_C_sf"/>
</dbReference>